<reference evidence="4" key="1">
    <citation type="submission" date="2013-08" db="EMBL/GenBank/DDBJ databases">
        <authorList>
            <person name="Mendez C."/>
            <person name="Richter M."/>
            <person name="Ferrer M."/>
            <person name="Sanchez J."/>
        </authorList>
    </citation>
    <scope>NUCLEOTIDE SEQUENCE</scope>
</reference>
<proteinExistence type="predicted"/>
<accession>T0Y9B0</accession>
<dbReference type="Pfam" id="PF02775">
    <property type="entry name" value="TPP_enzyme_C"/>
    <property type="match status" value="1"/>
</dbReference>
<dbReference type="GO" id="GO:0016625">
    <property type="term" value="F:oxidoreductase activity, acting on the aldehyde or oxo group of donors, iron-sulfur protein as acceptor"/>
    <property type="evidence" value="ECO:0007669"/>
    <property type="project" value="UniProtKB-ARBA"/>
</dbReference>
<dbReference type="InterPro" id="IPR032686">
    <property type="entry name" value="PFO_beta_C"/>
</dbReference>
<evidence type="ECO:0000313" key="4">
    <source>
        <dbReference type="EMBL" id="EQD28417.1"/>
    </source>
</evidence>
<feature type="non-terminal residue" evidence="4">
    <location>
        <position position="1"/>
    </location>
</feature>
<dbReference type="GO" id="GO:0030976">
    <property type="term" value="F:thiamine pyrophosphate binding"/>
    <property type="evidence" value="ECO:0007669"/>
    <property type="project" value="InterPro"/>
</dbReference>
<name>T0Y9B0_9ZZZZ</name>
<sequence>TSMMGQRTKSTPEGVIENPIDPISIALASGATYVARGFSAEVKHLADLIANGIQHKGFSLIDTMSPCVTYNKLNTFDYFRQRVYKLEAAGHDPTSLPKAFERSIEWGDKIPIGLFYSASKPTYEDLEEVLQGGPLWTQPAGLKGHEKVLDEFI</sequence>
<dbReference type="GO" id="GO:0045333">
    <property type="term" value="P:cellular respiration"/>
    <property type="evidence" value="ECO:0007669"/>
    <property type="project" value="UniProtKB-ARBA"/>
</dbReference>
<evidence type="ECO:0000259" key="3">
    <source>
        <dbReference type="Pfam" id="PF12367"/>
    </source>
</evidence>
<protein>
    <submittedName>
        <fullName evidence="4">2-oxoglutarate ferredoxin oxidoreductase subunit beta</fullName>
    </submittedName>
</protein>
<dbReference type="SUPFAM" id="SSF52518">
    <property type="entry name" value="Thiamin diphosphate-binding fold (THDP-binding)"/>
    <property type="match status" value="1"/>
</dbReference>
<dbReference type="Gene3D" id="3.40.50.970">
    <property type="match status" value="1"/>
</dbReference>
<feature type="domain" description="Pyruvate ferredoxin oxidoreductase beta subunit C-terminal" evidence="3">
    <location>
        <begin position="67"/>
        <end position="129"/>
    </location>
</feature>
<dbReference type="InterPro" id="IPR051457">
    <property type="entry name" value="2-oxoacid:Fd_oxidoreductase"/>
</dbReference>
<dbReference type="PANTHER" id="PTHR48084:SF4">
    <property type="entry name" value="2-OXOGLUTARATE OXIDOREDUCTASE SUBUNIT KORB"/>
    <property type="match status" value="1"/>
</dbReference>
<dbReference type="AlphaFoldDB" id="T0Y9B0"/>
<feature type="domain" description="Thiamine pyrophosphate enzyme TPP-binding" evidence="2">
    <location>
        <begin position="2"/>
        <end position="62"/>
    </location>
</feature>
<keyword evidence="1" id="KW-0560">Oxidoreductase</keyword>
<evidence type="ECO:0000256" key="1">
    <source>
        <dbReference type="ARBA" id="ARBA00023002"/>
    </source>
</evidence>
<reference evidence="4" key="2">
    <citation type="journal article" date="2014" name="ISME J.">
        <title>Microbial stratification in low pH oxic and suboxic macroscopic growths along an acid mine drainage.</title>
        <authorList>
            <person name="Mendez-Garcia C."/>
            <person name="Mesa V."/>
            <person name="Sprenger R.R."/>
            <person name="Richter M."/>
            <person name="Diez M.S."/>
            <person name="Solano J."/>
            <person name="Bargiela R."/>
            <person name="Golyshina O.V."/>
            <person name="Manteca A."/>
            <person name="Ramos J.L."/>
            <person name="Gallego J.R."/>
            <person name="Llorente I."/>
            <person name="Martins Dos Santos V.A."/>
            <person name="Jensen O.N."/>
            <person name="Pelaez A.I."/>
            <person name="Sanchez J."/>
            <person name="Ferrer M."/>
        </authorList>
    </citation>
    <scope>NUCLEOTIDE SEQUENCE</scope>
</reference>
<dbReference type="EMBL" id="AUZY01012666">
    <property type="protein sequence ID" value="EQD28417.1"/>
    <property type="molecule type" value="Genomic_DNA"/>
</dbReference>
<comment type="caution">
    <text evidence="4">The sequence shown here is derived from an EMBL/GenBank/DDBJ whole genome shotgun (WGS) entry which is preliminary data.</text>
</comment>
<dbReference type="InterPro" id="IPR029061">
    <property type="entry name" value="THDP-binding"/>
</dbReference>
<organism evidence="4">
    <name type="scientific">mine drainage metagenome</name>
    <dbReference type="NCBI Taxonomy" id="410659"/>
    <lineage>
        <taxon>unclassified sequences</taxon>
        <taxon>metagenomes</taxon>
        <taxon>ecological metagenomes</taxon>
    </lineage>
</organism>
<dbReference type="Pfam" id="PF12367">
    <property type="entry name" value="PFO_beta_C"/>
    <property type="match status" value="1"/>
</dbReference>
<dbReference type="InterPro" id="IPR011766">
    <property type="entry name" value="TPP_enzyme_TPP-bd"/>
</dbReference>
<evidence type="ECO:0000259" key="2">
    <source>
        <dbReference type="Pfam" id="PF02775"/>
    </source>
</evidence>
<gene>
    <name evidence="4" type="ORF">B1B_18873</name>
</gene>
<dbReference type="PANTHER" id="PTHR48084">
    <property type="entry name" value="2-OXOGLUTARATE OXIDOREDUCTASE SUBUNIT KORB-RELATED"/>
    <property type="match status" value="1"/>
</dbReference>